<evidence type="ECO:0000313" key="2">
    <source>
        <dbReference type="Proteomes" id="UP000017396"/>
    </source>
</evidence>
<dbReference type="AlphaFoldDB" id="U5QJV6"/>
<dbReference type="EMBL" id="CP003587">
    <property type="protein sequence ID" value="AGY57940.1"/>
    <property type="molecule type" value="Genomic_DNA"/>
</dbReference>
<gene>
    <name evidence="1" type="ORF">GKIL_1694</name>
</gene>
<dbReference type="KEGG" id="glj:GKIL_1694"/>
<dbReference type="HOGENOM" id="CLU_1624784_0_0_3"/>
<sequence length="163" mass="17261">MRSQKLDFPIHRGRFWSFFLTVLLLSFLTSFVPVAAGPVSDLVVRAQQLHGQAVFLSGDPELPAQYPQWQTAFNDLSADIQAALPAANDGEYQAGIVSGLVPQLPGPGGTGCSGSGFGGPAPGSCSLNLQLQTGAYVLNYYLQTLSSDQALLESILHNSAQSH</sequence>
<keyword evidence="2" id="KW-1185">Reference proteome</keyword>
<dbReference type="Proteomes" id="UP000017396">
    <property type="component" value="Chromosome"/>
</dbReference>
<dbReference type="RefSeq" id="WP_023173059.1">
    <property type="nucleotide sequence ID" value="NC_022600.1"/>
</dbReference>
<dbReference type="STRING" id="1183438.GKIL_1694"/>
<protein>
    <submittedName>
        <fullName evidence="1">Uncharacterized protein</fullName>
    </submittedName>
</protein>
<name>U5QJV6_GLOK1</name>
<reference evidence="1 2" key="1">
    <citation type="journal article" date="2013" name="PLoS ONE">
        <title>Cultivation and Complete Genome Sequencing of Gloeobacter kilaueensis sp. nov., from a Lava Cave in Kilauea Caldera, Hawai'i.</title>
        <authorList>
            <person name="Saw J.H."/>
            <person name="Schatz M."/>
            <person name="Brown M.V."/>
            <person name="Kunkel D.D."/>
            <person name="Foster J.S."/>
            <person name="Shick H."/>
            <person name="Christensen S."/>
            <person name="Hou S."/>
            <person name="Wan X."/>
            <person name="Donachie S.P."/>
        </authorList>
    </citation>
    <scope>NUCLEOTIDE SEQUENCE [LARGE SCALE GENOMIC DNA]</scope>
    <source>
        <strain evidence="2">JS</strain>
    </source>
</reference>
<accession>U5QJV6</accession>
<proteinExistence type="predicted"/>
<organism evidence="1 2">
    <name type="scientific">Gloeobacter kilaueensis (strain ATCC BAA-2537 / CCAP 1431/1 / ULC 316 / JS1)</name>
    <dbReference type="NCBI Taxonomy" id="1183438"/>
    <lineage>
        <taxon>Bacteria</taxon>
        <taxon>Bacillati</taxon>
        <taxon>Cyanobacteriota</taxon>
        <taxon>Cyanophyceae</taxon>
        <taxon>Gloeobacterales</taxon>
        <taxon>Gloeobacteraceae</taxon>
        <taxon>Gloeobacter</taxon>
    </lineage>
</organism>
<evidence type="ECO:0000313" key="1">
    <source>
        <dbReference type="EMBL" id="AGY57940.1"/>
    </source>
</evidence>